<organism evidence="8 9">
    <name type="scientific">Auxenochlorella protothecoides</name>
    <name type="common">Green microalga</name>
    <name type="synonym">Chlorella protothecoides</name>
    <dbReference type="NCBI Taxonomy" id="3075"/>
    <lineage>
        <taxon>Eukaryota</taxon>
        <taxon>Viridiplantae</taxon>
        <taxon>Chlorophyta</taxon>
        <taxon>core chlorophytes</taxon>
        <taxon>Trebouxiophyceae</taxon>
        <taxon>Chlorellales</taxon>
        <taxon>Chlorellaceae</taxon>
        <taxon>Auxenochlorella</taxon>
    </lineage>
</organism>
<sequence>MTSRDRRTLPTSPFDGGGPQAHPIPIRSPDTASDTGRNAAGSYGTHAFLLQGTGSWHPAEKAPESALTASLLQDEEACPASPPEGAWAPSSPLHPASSLMRSTSRTTRLLSTIQEEQAAVEAKVATARRAPTPASKAIVFGLVNAVAAVPSLIAYAAIVFKDPIYTPYLDLLCKFFFVSSAVHQLVFVCLSALPFAIGQVQDVGLIFMSAMATSIAGLATAQGQGADVALGTSLLTMTISTTVVGIATLLVARYKLAELVQYLPLPVIGGYLGFVGYFCIASGLALACSVSIDTISSWANLASVDALTKLVPAVLSTLAMIMTMEHFNHPLALSGVLTTIVLAFHAGRLLLGWSLEDAMDRGWVLRPAEGKQEFWELWSLFNIHDFKLDGILVSAGLAQIGKLAGLILVVCFGSCMDVAAIQQDLPERIDFDHELVTVGVSNVITGLTGIGYCGSYIFSQTIFTMRAGVFSRWNGIMVAAVELTIFLLPFSIVQYMPNFFFGALLVWFGVEISRDWLFLSFYKLTRIEYGVLWLTFAFVMQLGLEGGIFAGIVLATLYFTYAYAQSQISGLRIFHTMTSNVVRTMDQQAALQVFATHCVVARFQGFVFFGSAHALSRRMDVVAGALVSDPSAGDADAPPPAELALAEAAARTGEAFSGTRHTQAVAALRAAPRFLVLDFTRVRGMDATGARTFAVLCRDLLALGVTPLLAALDHHGVRPLLAAHGVPMGRRAWPPEVGAGAGAGGDGAGSESAAGAGGGWADAAGPLPSHDSGSLAEVMRLPHAAWTALPPGAETARGGADAALVFDGLQAALRYAEDQYVSTAVRYGLCRPPLARLTLADLVRAHLDKLPVVAPGAADDVAATLVQYLDSRVLQYGEVLWRLDAPAQQMFIVEKGSLRVDQHRFGAAAAADRAEDPDAGVVSAEAAGRSFELGPGCVAGSTDFFLARPHGSQAVCSSPVARVLALTRQGLTRLAAEVPQVLAVLQVIIMRANTLDLTVAAEVGHAGQVGD</sequence>
<feature type="transmembrane region" description="Helical" evidence="6">
    <location>
        <begin position="499"/>
        <end position="519"/>
    </location>
</feature>
<evidence type="ECO:0000256" key="2">
    <source>
        <dbReference type="ARBA" id="ARBA00022692"/>
    </source>
</evidence>
<evidence type="ECO:0000256" key="5">
    <source>
        <dbReference type="SAM" id="MobiDB-lite"/>
    </source>
</evidence>
<protein>
    <recommendedName>
        <fullName evidence="7">STAS domain-containing protein</fullName>
    </recommendedName>
</protein>
<dbReference type="InterPro" id="IPR011547">
    <property type="entry name" value="SLC26A/SulP_dom"/>
</dbReference>
<dbReference type="Gene3D" id="3.30.750.24">
    <property type="entry name" value="STAS domain"/>
    <property type="match status" value="1"/>
</dbReference>
<feature type="compositionally biased region" description="Gly residues" evidence="5">
    <location>
        <begin position="739"/>
        <end position="748"/>
    </location>
</feature>
<feature type="transmembrane region" description="Helical" evidence="6">
    <location>
        <begin position="271"/>
        <end position="292"/>
    </location>
</feature>
<feature type="transmembrane region" description="Helical" evidence="6">
    <location>
        <begin position="531"/>
        <end position="559"/>
    </location>
</feature>
<feature type="region of interest" description="Disordered" evidence="5">
    <location>
        <begin position="1"/>
        <end position="39"/>
    </location>
</feature>
<feature type="compositionally biased region" description="Low complexity" evidence="5">
    <location>
        <begin position="88"/>
        <end position="99"/>
    </location>
</feature>
<dbReference type="InterPro" id="IPR002645">
    <property type="entry name" value="STAS_dom"/>
</dbReference>
<dbReference type="InterPro" id="IPR018490">
    <property type="entry name" value="cNMP-bd_dom_sf"/>
</dbReference>
<name>A0A3M7L045_AUXPR</name>
<keyword evidence="4 6" id="KW-0472">Membrane</keyword>
<gene>
    <name evidence="8" type="ORF">APUTEX25_004552</name>
</gene>
<dbReference type="Pfam" id="PF00916">
    <property type="entry name" value="Sulfate_transp"/>
    <property type="match status" value="1"/>
</dbReference>
<feature type="domain" description="STAS" evidence="7">
    <location>
        <begin position="599"/>
        <end position="726"/>
    </location>
</feature>
<evidence type="ECO:0000256" key="3">
    <source>
        <dbReference type="ARBA" id="ARBA00022989"/>
    </source>
</evidence>
<feature type="transmembrane region" description="Helical" evidence="6">
    <location>
        <begin position="470"/>
        <end position="493"/>
    </location>
</feature>
<keyword evidence="3 6" id="KW-1133">Transmembrane helix</keyword>
<dbReference type="Pfam" id="PF01740">
    <property type="entry name" value="STAS"/>
    <property type="match status" value="1"/>
</dbReference>
<dbReference type="SUPFAM" id="SSF51206">
    <property type="entry name" value="cAMP-binding domain-like"/>
    <property type="match status" value="1"/>
</dbReference>
<dbReference type="Proteomes" id="UP000279271">
    <property type="component" value="Unassembled WGS sequence"/>
</dbReference>
<evidence type="ECO:0000313" key="8">
    <source>
        <dbReference type="EMBL" id="RMZ56128.1"/>
    </source>
</evidence>
<feature type="transmembrane region" description="Helical" evidence="6">
    <location>
        <begin position="137"/>
        <end position="160"/>
    </location>
</feature>
<feature type="transmembrane region" description="Helical" evidence="6">
    <location>
        <begin position="228"/>
        <end position="251"/>
    </location>
</feature>
<dbReference type="PANTHER" id="PTHR43310:SF2">
    <property type="entry name" value="SLC26A_SULP TRANSPORTER DOMAIN-CONTAINING PROTEIN"/>
    <property type="match status" value="1"/>
</dbReference>
<feature type="transmembrane region" description="Helical" evidence="6">
    <location>
        <begin position="403"/>
        <end position="423"/>
    </location>
</feature>
<evidence type="ECO:0000256" key="1">
    <source>
        <dbReference type="ARBA" id="ARBA00004141"/>
    </source>
</evidence>
<feature type="region of interest" description="Disordered" evidence="5">
    <location>
        <begin position="78"/>
        <end position="99"/>
    </location>
</feature>
<accession>A0A3M7L045</accession>
<evidence type="ECO:0000256" key="6">
    <source>
        <dbReference type="SAM" id="Phobius"/>
    </source>
</evidence>
<dbReference type="AlphaFoldDB" id="A0A3M7L045"/>
<evidence type="ECO:0000313" key="9">
    <source>
        <dbReference type="Proteomes" id="UP000279271"/>
    </source>
</evidence>
<comment type="caution">
    <text evidence="8">The sequence shown here is derived from an EMBL/GenBank/DDBJ whole genome shotgun (WGS) entry which is preliminary data.</text>
</comment>
<feature type="transmembrane region" description="Helical" evidence="6">
    <location>
        <begin position="172"/>
        <end position="197"/>
    </location>
</feature>
<dbReference type="InterPro" id="IPR036513">
    <property type="entry name" value="STAS_dom_sf"/>
</dbReference>
<dbReference type="InterPro" id="IPR014710">
    <property type="entry name" value="RmlC-like_jellyroll"/>
</dbReference>
<reference evidence="9" key="1">
    <citation type="journal article" date="2018" name="Algal Res.">
        <title>Characterization of plant carbon substrate utilization by Auxenochlorella protothecoides.</title>
        <authorList>
            <person name="Vogler B.W."/>
            <person name="Starkenburg S.R."/>
            <person name="Sudasinghe N."/>
            <person name="Schambach J.Y."/>
            <person name="Rollin J.A."/>
            <person name="Pattathil S."/>
            <person name="Barry A.N."/>
        </authorList>
    </citation>
    <scope>NUCLEOTIDE SEQUENCE [LARGE SCALE GENOMIC DNA]</scope>
    <source>
        <strain evidence="9">UTEX 25</strain>
    </source>
</reference>
<feature type="transmembrane region" description="Helical" evidence="6">
    <location>
        <begin position="203"/>
        <end position="221"/>
    </location>
</feature>
<dbReference type="EMBL" id="QOKY01000154">
    <property type="protein sequence ID" value="RMZ56128.1"/>
    <property type="molecule type" value="Genomic_DNA"/>
</dbReference>
<feature type="transmembrane region" description="Helical" evidence="6">
    <location>
        <begin position="435"/>
        <end position="458"/>
    </location>
</feature>
<dbReference type="SUPFAM" id="SSF52091">
    <property type="entry name" value="SpoIIaa-like"/>
    <property type="match status" value="1"/>
</dbReference>
<dbReference type="Gene3D" id="2.60.120.10">
    <property type="entry name" value="Jelly Rolls"/>
    <property type="match status" value="1"/>
</dbReference>
<comment type="subcellular location">
    <subcellularLocation>
        <location evidence="1">Membrane</location>
        <topology evidence="1">Multi-pass membrane protein</topology>
    </subcellularLocation>
</comment>
<proteinExistence type="predicted"/>
<dbReference type="InterPro" id="IPR052706">
    <property type="entry name" value="Membrane-Transporter-like"/>
</dbReference>
<feature type="region of interest" description="Disordered" evidence="5">
    <location>
        <begin position="737"/>
        <end position="763"/>
    </location>
</feature>
<keyword evidence="2 6" id="KW-0812">Transmembrane</keyword>
<dbReference type="GO" id="GO:0016020">
    <property type="term" value="C:membrane"/>
    <property type="evidence" value="ECO:0007669"/>
    <property type="project" value="UniProtKB-SubCell"/>
</dbReference>
<dbReference type="CDD" id="cd07042">
    <property type="entry name" value="STAS_SulP_like_sulfate_transporter"/>
    <property type="match status" value="1"/>
</dbReference>
<dbReference type="PROSITE" id="PS50801">
    <property type="entry name" value="STAS"/>
    <property type="match status" value="1"/>
</dbReference>
<feature type="transmembrane region" description="Helical" evidence="6">
    <location>
        <begin position="330"/>
        <end position="351"/>
    </location>
</feature>
<evidence type="ECO:0000259" key="7">
    <source>
        <dbReference type="PROSITE" id="PS50801"/>
    </source>
</evidence>
<dbReference type="PANTHER" id="PTHR43310">
    <property type="entry name" value="SULFATE TRANSPORTER YBAR-RELATED"/>
    <property type="match status" value="1"/>
</dbReference>
<evidence type="ECO:0000256" key="4">
    <source>
        <dbReference type="ARBA" id="ARBA00023136"/>
    </source>
</evidence>